<dbReference type="EMBL" id="CP143784">
    <property type="protein sequence ID" value="WVN84869.1"/>
    <property type="molecule type" value="Genomic_DNA"/>
</dbReference>
<evidence type="ECO:0000256" key="4">
    <source>
        <dbReference type="ARBA" id="ARBA00022729"/>
    </source>
</evidence>
<evidence type="ECO:0000256" key="6">
    <source>
        <dbReference type="ARBA" id="ARBA00023136"/>
    </source>
</evidence>
<evidence type="ECO:0000256" key="1">
    <source>
        <dbReference type="ARBA" id="ARBA00004141"/>
    </source>
</evidence>
<reference evidence="12" key="1">
    <citation type="submission" date="2016-06" db="EMBL/GenBank/DDBJ databases">
        <authorList>
            <person name="Cuomo C."/>
            <person name="Litvintseva A."/>
            <person name="Heitman J."/>
            <person name="Chen Y."/>
            <person name="Sun S."/>
            <person name="Springer D."/>
            <person name="Dromer F."/>
            <person name="Young S."/>
            <person name="Zeng Q."/>
            <person name="Chapman S."/>
            <person name="Gujja S."/>
            <person name="Saif S."/>
            <person name="Birren B."/>
        </authorList>
    </citation>
    <scope>NUCLEOTIDE SEQUENCE</scope>
    <source>
        <strain evidence="12">CBS 7841</strain>
    </source>
</reference>
<dbReference type="GO" id="GO:0005829">
    <property type="term" value="C:cytosol"/>
    <property type="evidence" value="ECO:0007669"/>
    <property type="project" value="GOC"/>
</dbReference>
<dbReference type="InterPro" id="IPR053937">
    <property type="entry name" value="GOST_TM"/>
</dbReference>
<dbReference type="Pfam" id="PF21902">
    <property type="entry name" value="PTM1-like_N"/>
    <property type="match status" value="1"/>
</dbReference>
<name>A0AAJ8JMA5_9TREE</name>
<feature type="signal peptide" evidence="9">
    <location>
        <begin position="1"/>
        <end position="21"/>
    </location>
</feature>
<evidence type="ECO:0000256" key="3">
    <source>
        <dbReference type="ARBA" id="ARBA00022692"/>
    </source>
</evidence>
<feature type="domain" description="PTM1-like N-terminal" evidence="11">
    <location>
        <begin position="33"/>
        <end position="109"/>
    </location>
</feature>
<dbReference type="InterPro" id="IPR053938">
    <property type="entry name" value="PTM1-like_N"/>
</dbReference>
<keyword evidence="3 8" id="KW-0812">Transmembrane</keyword>
<feature type="transmembrane region" description="Helical" evidence="8">
    <location>
        <begin position="410"/>
        <end position="429"/>
    </location>
</feature>
<dbReference type="PANTHER" id="PTHR21229">
    <property type="entry name" value="LUNG SEVEN TRANSMEMBRANE RECEPTOR"/>
    <property type="match status" value="1"/>
</dbReference>
<feature type="transmembrane region" description="Helical" evidence="8">
    <location>
        <begin position="485"/>
        <end position="504"/>
    </location>
</feature>
<keyword evidence="5 8" id="KW-1133">Transmembrane helix</keyword>
<dbReference type="RefSeq" id="XP_066065570.1">
    <property type="nucleotide sequence ID" value="XM_066209473.1"/>
</dbReference>
<evidence type="ECO:0000256" key="5">
    <source>
        <dbReference type="ARBA" id="ARBA00022989"/>
    </source>
</evidence>
<dbReference type="Proteomes" id="UP000094043">
    <property type="component" value="Chromosome 1"/>
</dbReference>
<sequence>MKLPFSFQFLVWSSIYTLAAAFRVPIADTDSLREVCSGMYGGKGAEIEVTFNPTSTGQVALVIYEWEDAKYLGIQPEESETRTYICTTSAIRSSLCSSSQLGSFITSGPPNSTNIFTTPLRFSTTASSPIVSENNAVPFEGDFSETDSTGSHTASNTPRDAQYQDTDGKHQRKSAAGFEDHRSLRQLMGRQADINSFKSVVENVVARAGILKKGNSSQSDSDGISGGVSVPTYSIPITYPVTQTGYYCVGIVPVTLVNSRRWDNKDAEPLKRRAATHAEYSGLVLFKNTFKGELPASEYPKINFYLILTIIYFLGGCGWTYLCCQHLKELLPMQYYISGALLFLIIENISQFAYYWYINRYGGGTPSIVFLLVISILNAGRNSLSLFLVLIISMGLSVVRQSLGSVVTKVRILTALHFIFGVIYSVGIVEVALENASLMTVAFLIFPLSLTLTSFLMWIILSLNSTILHLEASKQHYKLQMFKKLWRILVAGVIGVACVFVVSGMSLSRRGEEDYAPNSWKYRWIILDGSLTTIYLCIFAALSWLWRPTRDNVRFSMSQELAQDEHEADAEDYDLESLENGRGLGYSSFTHQPLSQHEDEDKDHERSHKRRNLVNASKGHDEESEHDVVFAMGEDSDDDNDQHGATSVSHVEERQRKSEDTESISGRGKKSKKGGERS</sequence>
<gene>
    <name evidence="12" type="ORF">L203_100005</name>
</gene>
<proteinExistence type="inferred from homology"/>
<dbReference type="InterPro" id="IPR009637">
    <property type="entry name" value="GPR107/GPR108-like"/>
</dbReference>
<evidence type="ECO:0000256" key="2">
    <source>
        <dbReference type="ARBA" id="ARBA00007883"/>
    </source>
</evidence>
<keyword evidence="6 8" id="KW-0472">Membrane</keyword>
<feature type="transmembrane region" description="Helical" evidence="8">
    <location>
        <begin position="304"/>
        <end position="323"/>
    </location>
</feature>
<evidence type="ECO:0000259" key="10">
    <source>
        <dbReference type="Pfam" id="PF06814"/>
    </source>
</evidence>
<organism evidence="12 13">
    <name type="scientific">Cryptococcus depauperatus CBS 7841</name>
    <dbReference type="NCBI Taxonomy" id="1295531"/>
    <lineage>
        <taxon>Eukaryota</taxon>
        <taxon>Fungi</taxon>
        <taxon>Dikarya</taxon>
        <taxon>Basidiomycota</taxon>
        <taxon>Agaricomycotina</taxon>
        <taxon>Tremellomycetes</taxon>
        <taxon>Tremellales</taxon>
        <taxon>Cryptococcaceae</taxon>
        <taxon>Cryptococcus</taxon>
    </lineage>
</organism>
<dbReference type="GO" id="GO:0016020">
    <property type="term" value="C:membrane"/>
    <property type="evidence" value="ECO:0007669"/>
    <property type="project" value="UniProtKB-SubCell"/>
</dbReference>
<evidence type="ECO:0000256" key="8">
    <source>
        <dbReference type="SAM" id="Phobius"/>
    </source>
</evidence>
<feature type="region of interest" description="Disordered" evidence="7">
    <location>
        <begin position="133"/>
        <end position="179"/>
    </location>
</feature>
<dbReference type="Pfam" id="PF06814">
    <property type="entry name" value="GOST_TM"/>
    <property type="match status" value="1"/>
</dbReference>
<comment type="similarity">
    <text evidence="2">Belongs to the LU7TM family.</text>
</comment>
<dbReference type="GO" id="GO:0042147">
    <property type="term" value="P:retrograde transport, endosome to Golgi"/>
    <property type="evidence" value="ECO:0007669"/>
    <property type="project" value="TreeGrafter"/>
</dbReference>
<feature type="transmembrane region" description="Helical" evidence="8">
    <location>
        <begin position="441"/>
        <end position="464"/>
    </location>
</feature>
<accession>A0AAJ8JMA5</accession>
<feature type="compositionally biased region" description="Basic and acidic residues" evidence="7">
    <location>
        <begin position="650"/>
        <end position="660"/>
    </location>
</feature>
<keyword evidence="4 9" id="KW-0732">Signal</keyword>
<feature type="compositionally biased region" description="Basic and acidic residues" evidence="7">
    <location>
        <begin position="618"/>
        <end position="628"/>
    </location>
</feature>
<feature type="transmembrane region" description="Helical" evidence="8">
    <location>
        <begin position="369"/>
        <end position="398"/>
    </location>
</feature>
<feature type="chain" id="PRO_5042464851" description="Major facilitator protein" evidence="9">
    <location>
        <begin position="22"/>
        <end position="678"/>
    </location>
</feature>
<feature type="domain" description="GOST seven transmembrane" evidence="10">
    <location>
        <begin position="300"/>
        <end position="552"/>
    </location>
</feature>
<feature type="transmembrane region" description="Helical" evidence="8">
    <location>
        <begin position="335"/>
        <end position="357"/>
    </location>
</feature>
<dbReference type="GO" id="GO:0005794">
    <property type="term" value="C:Golgi apparatus"/>
    <property type="evidence" value="ECO:0007669"/>
    <property type="project" value="TreeGrafter"/>
</dbReference>
<dbReference type="GeneID" id="91084221"/>
<dbReference type="AlphaFoldDB" id="A0AAJ8JMA5"/>
<feature type="compositionally biased region" description="Polar residues" evidence="7">
    <location>
        <begin position="146"/>
        <end position="165"/>
    </location>
</feature>
<dbReference type="KEGG" id="cdep:91084221"/>
<evidence type="ECO:0000256" key="7">
    <source>
        <dbReference type="SAM" id="MobiDB-lite"/>
    </source>
</evidence>
<reference evidence="12" key="3">
    <citation type="submission" date="2024-01" db="EMBL/GenBank/DDBJ databases">
        <authorList>
            <person name="Coelho M.A."/>
            <person name="David-Palma M."/>
            <person name="Shea T."/>
            <person name="Sun S."/>
            <person name="Cuomo C.A."/>
            <person name="Heitman J."/>
        </authorList>
    </citation>
    <scope>NUCLEOTIDE SEQUENCE</scope>
    <source>
        <strain evidence="12">CBS 7841</strain>
    </source>
</reference>
<evidence type="ECO:0000313" key="12">
    <source>
        <dbReference type="EMBL" id="WVN84869.1"/>
    </source>
</evidence>
<evidence type="ECO:0000256" key="9">
    <source>
        <dbReference type="SAM" id="SignalP"/>
    </source>
</evidence>
<keyword evidence="13" id="KW-1185">Reference proteome</keyword>
<evidence type="ECO:0008006" key="14">
    <source>
        <dbReference type="Google" id="ProtNLM"/>
    </source>
</evidence>
<evidence type="ECO:0000259" key="11">
    <source>
        <dbReference type="Pfam" id="PF21902"/>
    </source>
</evidence>
<feature type="transmembrane region" description="Helical" evidence="8">
    <location>
        <begin position="524"/>
        <end position="546"/>
    </location>
</feature>
<feature type="compositionally biased region" description="Basic and acidic residues" evidence="7">
    <location>
        <begin position="596"/>
        <end position="606"/>
    </location>
</feature>
<comment type="subcellular location">
    <subcellularLocation>
        <location evidence="1">Membrane</location>
        <topology evidence="1">Multi-pass membrane protein</topology>
    </subcellularLocation>
</comment>
<feature type="region of interest" description="Disordered" evidence="7">
    <location>
        <begin position="586"/>
        <end position="678"/>
    </location>
</feature>
<dbReference type="PANTHER" id="PTHR21229:SF1">
    <property type="entry name" value="GH17801P"/>
    <property type="match status" value="1"/>
</dbReference>
<reference evidence="12" key="2">
    <citation type="journal article" date="2022" name="Elife">
        <title>Obligate sexual reproduction of a homothallic fungus closely related to the Cryptococcus pathogenic species complex.</title>
        <authorList>
            <person name="Passer A.R."/>
            <person name="Clancey S.A."/>
            <person name="Shea T."/>
            <person name="David-Palma M."/>
            <person name="Averette A.F."/>
            <person name="Boekhout T."/>
            <person name="Porcel B.M."/>
            <person name="Nowrousian M."/>
            <person name="Cuomo C.A."/>
            <person name="Sun S."/>
            <person name="Heitman J."/>
            <person name="Coelho M.A."/>
        </authorList>
    </citation>
    <scope>NUCLEOTIDE SEQUENCE</scope>
    <source>
        <strain evidence="12">CBS 7841</strain>
    </source>
</reference>
<evidence type="ECO:0000313" key="13">
    <source>
        <dbReference type="Proteomes" id="UP000094043"/>
    </source>
</evidence>
<protein>
    <recommendedName>
        <fullName evidence="14">Major facilitator protein</fullName>
    </recommendedName>
</protein>